<keyword evidence="9" id="KW-0408">Iron</keyword>
<dbReference type="SUPFAM" id="SSF144232">
    <property type="entry name" value="HIT/MYND zinc finger-like"/>
    <property type="match status" value="1"/>
</dbReference>
<dbReference type="Proteomes" id="UP001153636">
    <property type="component" value="Chromosome 6"/>
</dbReference>
<dbReference type="InterPro" id="IPR051559">
    <property type="entry name" value="HIF_prolyl_hydroxylases"/>
</dbReference>
<dbReference type="SMART" id="SM00702">
    <property type="entry name" value="P4Hc"/>
    <property type="match status" value="1"/>
</dbReference>
<evidence type="ECO:0000313" key="17">
    <source>
        <dbReference type="Proteomes" id="UP001153636"/>
    </source>
</evidence>
<dbReference type="GO" id="GO:0008270">
    <property type="term" value="F:zinc ion binding"/>
    <property type="evidence" value="ECO:0007669"/>
    <property type="project" value="UniProtKB-KW"/>
</dbReference>
<dbReference type="GO" id="GO:0071456">
    <property type="term" value="P:cellular response to hypoxia"/>
    <property type="evidence" value="ECO:0007669"/>
    <property type="project" value="TreeGrafter"/>
</dbReference>
<evidence type="ECO:0000256" key="13">
    <source>
        <dbReference type="PROSITE-ProRule" id="PRU00134"/>
    </source>
</evidence>
<evidence type="ECO:0000256" key="7">
    <source>
        <dbReference type="ARBA" id="ARBA00022964"/>
    </source>
</evidence>
<dbReference type="Pfam" id="PF13640">
    <property type="entry name" value="2OG-FeII_Oxy_3"/>
    <property type="match status" value="1"/>
</dbReference>
<protein>
    <recommendedName>
        <fullName evidence="11">hypoxia-inducible factor-proline dioxygenase</fullName>
        <ecNumber evidence="11">1.14.11.29</ecNumber>
    </recommendedName>
</protein>
<keyword evidence="8" id="KW-0560">Oxidoreductase</keyword>
<dbReference type="GO" id="GO:0160082">
    <property type="term" value="F:hypoxia-inducible factor-proline dioxygenase activity"/>
    <property type="evidence" value="ECO:0007669"/>
    <property type="project" value="UniProtKB-EC"/>
</dbReference>
<comment type="catalytic activity">
    <reaction evidence="12">
        <text>L-prolyl-[hypoxia-inducible factor alpha subunit] + 2-oxoglutarate + O2 = trans-4-hydroxy-L-prolyl-[hypoxia-inducible factor alpha subunit] + succinate + CO2</text>
        <dbReference type="Rhea" id="RHEA:48400"/>
        <dbReference type="Rhea" id="RHEA-COMP:12093"/>
        <dbReference type="Rhea" id="RHEA-COMP:12094"/>
        <dbReference type="ChEBI" id="CHEBI:15379"/>
        <dbReference type="ChEBI" id="CHEBI:16526"/>
        <dbReference type="ChEBI" id="CHEBI:16810"/>
        <dbReference type="ChEBI" id="CHEBI:30031"/>
        <dbReference type="ChEBI" id="CHEBI:50342"/>
        <dbReference type="ChEBI" id="CHEBI:61965"/>
        <dbReference type="EC" id="1.14.11.29"/>
    </reaction>
</comment>
<gene>
    <name evidence="16" type="ORF">PSYICH_LOCUS12738</name>
</gene>
<dbReference type="EMBL" id="OV651818">
    <property type="protein sequence ID" value="CAH1112217.1"/>
    <property type="molecule type" value="Genomic_DNA"/>
</dbReference>
<evidence type="ECO:0000259" key="14">
    <source>
        <dbReference type="PROSITE" id="PS50865"/>
    </source>
</evidence>
<dbReference type="InterPro" id="IPR002893">
    <property type="entry name" value="Znf_MYND"/>
</dbReference>
<dbReference type="InterPro" id="IPR005123">
    <property type="entry name" value="Oxoglu/Fe-dep_dioxygenase_dom"/>
</dbReference>
<dbReference type="InterPro" id="IPR006620">
    <property type="entry name" value="Pro_4_hyd_alph"/>
</dbReference>
<evidence type="ECO:0000256" key="1">
    <source>
        <dbReference type="ARBA" id="ARBA00001961"/>
    </source>
</evidence>
<keyword evidence="4 13" id="KW-0863">Zinc-finger</keyword>
<reference evidence="16" key="1">
    <citation type="submission" date="2022-01" db="EMBL/GenBank/DDBJ databases">
        <authorList>
            <person name="King R."/>
        </authorList>
    </citation>
    <scope>NUCLEOTIDE SEQUENCE</scope>
</reference>
<dbReference type="GO" id="GO:0031418">
    <property type="term" value="F:L-ascorbic acid binding"/>
    <property type="evidence" value="ECO:0007669"/>
    <property type="project" value="UniProtKB-KW"/>
</dbReference>
<keyword evidence="7" id="KW-0223">Dioxygenase</keyword>
<dbReference type="PANTHER" id="PTHR12907:SF26">
    <property type="entry name" value="HIF PROLYL HYDROXYLASE, ISOFORM C"/>
    <property type="match status" value="1"/>
</dbReference>
<dbReference type="PROSITE" id="PS01360">
    <property type="entry name" value="ZF_MYND_1"/>
    <property type="match status" value="1"/>
</dbReference>
<comment type="cofactor">
    <cofactor evidence="1">
        <name>L-ascorbate</name>
        <dbReference type="ChEBI" id="CHEBI:38290"/>
    </cofactor>
</comment>
<evidence type="ECO:0000256" key="5">
    <source>
        <dbReference type="ARBA" id="ARBA00022833"/>
    </source>
</evidence>
<evidence type="ECO:0000256" key="4">
    <source>
        <dbReference type="ARBA" id="ARBA00022771"/>
    </source>
</evidence>
<feature type="domain" description="Fe2OG dioxygenase" evidence="15">
    <location>
        <begin position="262"/>
        <end position="362"/>
    </location>
</feature>
<name>A0A9P0D155_9CUCU</name>
<evidence type="ECO:0000256" key="2">
    <source>
        <dbReference type="ARBA" id="ARBA00004123"/>
    </source>
</evidence>
<evidence type="ECO:0000256" key="8">
    <source>
        <dbReference type="ARBA" id="ARBA00023002"/>
    </source>
</evidence>
<dbReference type="PROSITE" id="PS51471">
    <property type="entry name" value="FE2OG_OXY"/>
    <property type="match status" value="1"/>
</dbReference>
<dbReference type="EC" id="1.14.11.29" evidence="11"/>
<comment type="subcellular location">
    <subcellularLocation>
        <location evidence="2">Nucleus</location>
    </subcellularLocation>
</comment>
<dbReference type="Pfam" id="PF01753">
    <property type="entry name" value="zf-MYND"/>
    <property type="match status" value="1"/>
</dbReference>
<evidence type="ECO:0000256" key="10">
    <source>
        <dbReference type="ARBA" id="ARBA00023242"/>
    </source>
</evidence>
<keyword evidence="6" id="KW-0847">Vitamin C</keyword>
<accession>A0A9P0D155</accession>
<proteinExistence type="predicted"/>
<keyword evidence="5" id="KW-0862">Zinc</keyword>
<dbReference type="AlphaFoldDB" id="A0A9P0D155"/>
<keyword evidence="3" id="KW-0479">Metal-binding</keyword>
<dbReference type="GO" id="GO:0005634">
    <property type="term" value="C:nucleus"/>
    <property type="evidence" value="ECO:0007669"/>
    <property type="project" value="UniProtKB-SubCell"/>
</dbReference>
<evidence type="ECO:0000256" key="11">
    <source>
        <dbReference type="ARBA" id="ARBA00039004"/>
    </source>
</evidence>
<keyword evidence="17" id="KW-1185">Reference proteome</keyword>
<evidence type="ECO:0000313" key="16">
    <source>
        <dbReference type="EMBL" id="CAH1112217.1"/>
    </source>
</evidence>
<dbReference type="Gene3D" id="6.10.140.2220">
    <property type="match status" value="1"/>
</dbReference>
<evidence type="ECO:0000256" key="6">
    <source>
        <dbReference type="ARBA" id="ARBA00022896"/>
    </source>
</evidence>
<evidence type="ECO:0000256" key="12">
    <source>
        <dbReference type="ARBA" id="ARBA00049134"/>
    </source>
</evidence>
<dbReference type="FunFam" id="2.60.120.620:FF:000005">
    <property type="entry name" value="Egl nine homolog 1"/>
    <property type="match status" value="1"/>
</dbReference>
<evidence type="ECO:0000256" key="9">
    <source>
        <dbReference type="ARBA" id="ARBA00023004"/>
    </source>
</evidence>
<evidence type="ECO:0000256" key="3">
    <source>
        <dbReference type="ARBA" id="ARBA00022723"/>
    </source>
</evidence>
<dbReference type="GO" id="GO:0008198">
    <property type="term" value="F:ferrous iron binding"/>
    <property type="evidence" value="ECO:0007669"/>
    <property type="project" value="TreeGrafter"/>
</dbReference>
<keyword evidence="10" id="KW-0539">Nucleus</keyword>
<dbReference type="InterPro" id="IPR044862">
    <property type="entry name" value="Pro_4_hyd_alph_FE2OG_OXY"/>
</dbReference>
<feature type="domain" description="MYND-type" evidence="14">
    <location>
        <begin position="14"/>
        <end position="51"/>
    </location>
</feature>
<dbReference type="PROSITE" id="PS50865">
    <property type="entry name" value="ZF_MYND_2"/>
    <property type="match status" value="1"/>
</dbReference>
<sequence>MSSAECAGLVVYNCVVCGNKDNLLRCARCKTTYYCSKDHQLQDWKKHKGICKKLKNSVSVENKYVHIVSNQTFSSSLPTEGSSENEILSSLGEQLAPNNNYKELSSTEKSLNTVNVAMPISRDNLVKHKEKSLKDFPEISLNPPHNLEDNEYIEEMCSNVIQDMGNYGLCVLDNFLGSERGKNVLAEVLTMEHQGVFRDGQLVSSKGNNEDSKIRSDQICWVHGKEPNCPNIGYLISKVDSVIMRANKMDKIGQLGRYNINGRTKAMVACYPGLGSHYVKHVDNPNRDGRCITAIYYLNLNWNVQRSGGLLRIFPEGWREDKVADIEPLFDRLLFFWSDRRNPHEVQPAYNTRYAITLWYFDAMEREEALRKYERENFLVTPWSNDRNKTTVLW</sequence>
<evidence type="ECO:0000259" key="15">
    <source>
        <dbReference type="PROSITE" id="PS51471"/>
    </source>
</evidence>
<organism evidence="16 17">
    <name type="scientific">Psylliodes chrysocephalus</name>
    <dbReference type="NCBI Taxonomy" id="3402493"/>
    <lineage>
        <taxon>Eukaryota</taxon>
        <taxon>Metazoa</taxon>
        <taxon>Ecdysozoa</taxon>
        <taxon>Arthropoda</taxon>
        <taxon>Hexapoda</taxon>
        <taxon>Insecta</taxon>
        <taxon>Pterygota</taxon>
        <taxon>Neoptera</taxon>
        <taxon>Endopterygota</taxon>
        <taxon>Coleoptera</taxon>
        <taxon>Polyphaga</taxon>
        <taxon>Cucujiformia</taxon>
        <taxon>Chrysomeloidea</taxon>
        <taxon>Chrysomelidae</taxon>
        <taxon>Galerucinae</taxon>
        <taxon>Alticini</taxon>
        <taxon>Psylliodes</taxon>
    </lineage>
</organism>
<dbReference type="PANTHER" id="PTHR12907">
    <property type="entry name" value="EGL NINE HOMOLOG-RELATED"/>
    <property type="match status" value="1"/>
</dbReference>
<dbReference type="Gene3D" id="2.60.120.620">
    <property type="entry name" value="q2cbj1_9rhob like domain"/>
    <property type="match status" value="1"/>
</dbReference>
<dbReference type="OrthoDB" id="76265at2759"/>